<dbReference type="OrthoDB" id="9812290at2"/>
<feature type="compositionally biased region" description="Basic and acidic residues" evidence="4">
    <location>
        <begin position="1"/>
        <end position="20"/>
    </location>
</feature>
<feature type="region of interest" description="Disordered" evidence="4">
    <location>
        <begin position="369"/>
        <end position="408"/>
    </location>
</feature>
<reference evidence="6 7" key="1">
    <citation type="submission" date="2017-07" db="EMBL/GenBank/DDBJ databases">
        <title>Draft Genome Sequences of Select Purple Nonsulfur Bacteria.</title>
        <authorList>
            <person name="Lasarre B."/>
            <person name="Mckinlay J.B."/>
        </authorList>
    </citation>
    <scope>NUCLEOTIDE SEQUENCE [LARGE SCALE GENOMIC DNA]</scope>
    <source>
        <strain evidence="6 7">DSM 11907</strain>
    </source>
</reference>
<dbReference type="SUPFAM" id="SSF48008">
    <property type="entry name" value="GntR ligand-binding domain-like"/>
    <property type="match status" value="1"/>
</dbReference>
<gene>
    <name evidence="6" type="ORF">CH338_09715</name>
</gene>
<evidence type="ECO:0000313" key="6">
    <source>
        <dbReference type="EMBL" id="RAI39371.1"/>
    </source>
</evidence>
<name>A0A327KM52_9BRAD</name>
<dbReference type="SMART" id="SM00345">
    <property type="entry name" value="HTH_GNTR"/>
    <property type="match status" value="1"/>
</dbReference>
<keyword evidence="7" id="KW-1185">Reference proteome</keyword>
<keyword evidence="3" id="KW-0804">Transcription</keyword>
<keyword evidence="2" id="KW-0238">DNA-binding</keyword>
<dbReference type="EMBL" id="NPEU01000079">
    <property type="protein sequence ID" value="RAI39371.1"/>
    <property type="molecule type" value="Genomic_DNA"/>
</dbReference>
<dbReference type="InterPro" id="IPR036390">
    <property type="entry name" value="WH_DNA-bd_sf"/>
</dbReference>
<dbReference type="InterPro" id="IPR008920">
    <property type="entry name" value="TF_FadR/GntR_C"/>
</dbReference>
<dbReference type="GO" id="GO:0003677">
    <property type="term" value="F:DNA binding"/>
    <property type="evidence" value="ECO:0007669"/>
    <property type="project" value="UniProtKB-KW"/>
</dbReference>
<dbReference type="PROSITE" id="PS50949">
    <property type="entry name" value="HTH_GNTR"/>
    <property type="match status" value="1"/>
</dbReference>
<dbReference type="PANTHER" id="PTHR43537">
    <property type="entry name" value="TRANSCRIPTIONAL REGULATOR, GNTR FAMILY"/>
    <property type="match status" value="1"/>
</dbReference>
<dbReference type="Pfam" id="PF07729">
    <property type="entry name" value="FCD"/>
    <property type="match status" value="1"/>
</dbReference>
<dbReference type="InterPro" id="IPR000524">
    <property type="entry name" value="Tscrpt_reg_HTH_GntR"/>
</dbReference>
<dbReference type="SMART" id="SM00895">
    <property type="entry name" value="FCD"/>
    <property type="match status" value="1"/>
</dbReference>
<dbReference type="Gene3D" id="1.20.120.530">
    <property type="entry name" value="GntR ligand-binding domain-like"/>
    <property type="match status" value="1"/>
</dbReference>
<comment type="caution">
    <text evidence="6">The sequence shown here is derived from an EMBL/GenBank/DDBJ whole genome shotgun (WGS) entry which is preliminary data.</text>
</comment>
<evidence type="ECO:0000256" key="2">
    <source>
        <dbReference type="ARBA" id="ARBA00023125"/>
    </source>
</evidence>
<dbReference type="Proteomes" id="UP000248863">
    <property type="component" value="Unassembled WGS sequence"/>
</dbReference>
<dbReference type="Gene3D" id="1.10.10.10">
    <property type="entry name" value="Winged helix-like DNA-binding domain superfamily/Winged helix DNA-binding domain"/>
    <property type="match status" value="1"/>
</dbReference>
<feature type="region of interest" description="Disordered" evidence="4">
    <location>
        <begin position="102"/>
        <end position="141"/>
    </location>
</feature>
<sequence>MRRGHFRAEDAYSTNRDRPNRAPSLRSGGFQARQPTRMDEFLGSTTVFYYPRDRTNGAGEELGVFIVGRAGVDASAGGPGAYAPLWSARSWSAKRGRRKRDCFRASYRKDRARPRPATGHASHAPGRASWRRSTRPGRAMTDSELSFDVPALVSLSRQIEMHLERLIVQGALKSGQRLSEPDIAKRFRTSRSPVREALRRLEQVGLVVIEPRRGASVKAPNERDISDMLAIREALEGMAARLAAERAESEDIARLEACIAAPAGTDEQSGLALVDFHEALAQAAHNPALQAMLRGSLNLFRMVRAIPADHHARKARAAEEHAAVVAAIAARDPDAAEAAARRHIRTMRAQLLDAGGAITEDERSAAAGVAFDATADADDDEALTRPTNGARRSTRGGALGNGRDDPAA</sequence>
<evidence type="ECO:0000256" key="4">
    <source>
        <dbReference type="SAM" id="MobiDB-lite"/>
    </source>
</evidence>
<dbReference type="AlphaFoldDB" id="A0A327KM52"/>
<evidence type="ECO:0000313" key="7">
    <source>
        <dbReference type="Proteomes" id="UP000248863"/>
    </source>
</evidence>
<dbReference type="InterPro" id="IPR036388">
    <property type="entry name" value="WH-like_DNA-bd_sf"/>
</dbReference>
<organism evidence="6 7">
    <name type="scientific">Rhodoplanes elegans</name>
    <dbReference type="NCBI Taxonomy" id="29408"/>
    <lineage>
        <taxon>Bacteria</taxon>
        <taxon>Pseudomonadati</taxon>
        <taxon>Pseudomonadota</taxon>
        <taxon>Alphaproteobacteria</taxon>
        <taxon>Hyphomicrobiales</taxon>
        <taxon>Nitrobacteraceae</taxon>
        <taxon>Rhodoplanes</taxon>
    </lineage>
</organism>
<keyword evidence="1" id="KW-0805">Transcription regulation</keyword>
<evidence type="ECO:0000256" key="3">
    <source>
        <dbReference type="ARBA" id="ARBA00023163"/>
    </source>
</evidence>
<feature type="domain" description="HTH gntR-type" evidence="5">
    <location>
        <begin position="153"/>
        <end position="220"/>
    </location>
</feature>
<evidence type="ECO:0000256" key="1">
    <source>
        <dbReference type="ARBA" id="ARBA00023015"/>
    </source>
</evidence>
<dbReference type="InterPro" id="IPR011711">
    <property type="entry name" value="GntR_C"/>
</dbReference>
<evidence type="ECO:0000259" key="5">
    <source>
        <dbReference type="PROSITE" id="PS50949"/>
    </source>
</evidence>
<dbReference type="CDD" id="cd07377">
    <property type="entry name" value="WHTH_GntR"/>
    <property type="match status" value="1"/>
</dbReference>
<proteinExistence type="predicted"/>
<dbReference type="PANTHER" id="PTHR43537:SF24">
    <property type="entry name" value="GLUCONATE OPERON TRANSCRIPTIONAL REPRESSOR"/>
    <property type="match status" value="1"/>
</dbReference>
<dbReference type="GO" id="GO:0003700">
    <property type="term" value="F:DNA-binding transcription factor activity"/>
    <property type="evidence" value="ECO:0007669"/>
    <property type="project" value="InterPro"/>
</dbReference>
<dbReference type="Pfam" id="PF00392">
    <property type="entry name" value="GntR"/>
    <property type="match status" value="1"/>
</dbReference>
<feature type="region of interest" description="Disordered" evidence="4">
    <location>
        <begin position="1"/>
        <end position="34"/>
    </location>
</feature>
<protein>
    <recommendedName>
        <fullName evidence="5">HTH gntR-type domain-containing protein</fullName>
    </recommendedName>
</protein>
<dbReference type="SUPFAM" id="SSF46785">
    <property type="entry name" value="Winged helix' DNA-binding domain"/>
    <property type="match status" value="1"/>
</dbReference>
<accession>A0A327KM52</accession>